<gene>
    <name evidence="5" type="primary">101887492</name>
</gene>
<dbReference type="GO" id="GO:0017111">
    <property type="term" value="F:ribonucleoside triphosphate phosphatase activity"/>
    <property type="evidence" value="ECO:0007669"/>
    <property type="project" value="InterPro"/>
</dbReference>
<evidence type="ECO:0000313" key="5">
    <source>
        <dbReference type="EnsemblMetazoa" id="MDOA000283-PA"/>
    </source>
</evidence>
<dbReference type="STRING" id="7370.A0A1I8M1G6"/>
<dbReference type="VEuPathDB" id="VectorBase:MDOA000283"/>
<keyword evidence="3" id="KW-0067">ATP-binding</keyword>
<evidence type="ECO:0000256" key="3">
    <source>
        <dbReference type="ARBA" id="ARBA00022840"/>
    </source>
</evidence>
<reference evidence="5" key="1">
    <citation type="submission" date="2020-05" db="UniProtKB">
        <authorList>
            <consortium name="EnsemblMetazoa"/>
        </authorList>
    </citation>
    <scope>IDENTIFICATION</scope>
    <source>
        <strain evidence="5">Aabys</strain>
    </source>
</reference>
<dbReference type="InterPro" id="IPR004948">
    <property type="entry name" value="Nuc-triphosphatase_THEP1"/>
</dbReference>
<keyword evidence="1" id="KW-0547">Nucleotide-binding</keyword>
<dbReference type="VEuPathDB" id="VectorBase:MDOMA2_019234"/>
<evidence type="ECO:0000256" key="2">
    <source>
        <dbReference type="ARBA" id="ARBA00022801"/>
    </source>
</evidence>
<dbReference type="AlphaFoldDB" id="A0A1I8M1G6"/>
<accession>A0A1I8M1G6</accession>
<dbReference type="RefSeq" id="XP_005177692.2">
    <property type="nucleotide sequence ID" value="XM_005177635.4"/>
</dbReference>
<dbReference type="SUPFAM" id="SSF52540">
    <property type="entry name" value="P-loop containing nucleoside triphosphate hydrolases"/>
    <property type="match status" value="1"/>
</dbReference>
<dbReference type="KEGG" id="mde:101887492"/>
<proteinExistence type="inferred from homology"/>
<dbReference type="OrthoDB" id="446244at2759"/>
<dbReference type="PANTHER" id="PTHR43146:SF1">
    <property type="entry name" value="CANCER-RELATED NUCLEOSIDE-TRIPHOSPHATASE"/>
    <property type="match status" value="1"/>
</dbReference>
<dbReference type="PRINTS" id="PR00830">
    <property type="entry name" value="ENDOLAPTASE"/>
</dbReference>
<feature type="domain" description="AAA+ ATPase" evidence="4">
    <location>
        <begin position="5"/>
        <end position="170"/>
    </location>
</feature>
<dbReference type="NCBIfam" id="NF010248">
    <property type="entry name" value="PRK13695.1"/>
    <property type="match status" value="1"/>
</dbReference>
<evidence type="ECO:0000256" key="1">
    <source>
        <dbReference type="ARBA" id="ARBA00022741"/>
    </source>
</evidence>
<dbReference type="Gene3D" id="3.40.50.300">
    <property type="entry name" value="P-loop containing nucleotide triphosphate hydrolases"/>
    <property type="match status" value="1"/>
</dbReference>
<dbReference type="EnsemblMetazoa" id="MDOA000283-RA">
    <property type="protein sequence ID" value="MDOA000283-PA"/>
    <property type="gene ID" value="MDOA000283"/>
</dbReference>
<dbReference type="SMART" id="SM00382">
    <property type="entry name" value="AAA"/>
    <property type="match status" value="1"/>
</dbReference>
<dbReference type="HAMAP" id="MF_00796">
    <property type="entry name" value="NTPase_1"/>
    <property type="match status" value="1"/>
</dbReference>
<sequence length="190" mass="21473">MSDKKLSILLLTGPPGVGKTTLVRKVCQELLGTHRINCNGFYTEEVRDSNRQRIGFDVITLAEQKTAKLARVDANIKGPYVGKYGVFVKDFEDTTLPLLRQSQTLQLLVMDEIGKMELKSKRFESSVYNCLEVGSTILATVPFEMRQPLPLVEKLKTHPKAKTIVVTKENRNNLQKEIIEALLDMIIKKL</sequence>
<organism evidence="5">
    <name type="scientific">Musca domestica</name>
    <name type="common">House fly</name>
    <dbReference type="NCBI Taxonomy" id="7370"/>
    <lineage>
        <taxon>Eukaryota</taxon>
        <taxon>Metazoa</taxon>
        <taxon>Ecdysozoa</taxon>
        <taxon>Arthropoda</taxon>
        <taxon>Hexapoda</taxon>
        <taxon>Insecta</taxon>
        <taxon>Pterygota</taxon>
        <taxon>Neoptera</taxon>
        <taxon>Endopterygota</taxon>
        <taxon>Diptera</taxon>
        <taxon>Brachycera</taxon>
        <taxon>Muscomorpha</taxon>
        <taxon>Muscoidea</taxon>
        <taxon>Muscidae</taxon>
        <taxon>Musca</taxon>
    </lineage>
</organism>
<dbReference type="CDD" id="cd19482">
    <property type="entry name" value="RecA-like_Thep1"/>
    <property type="match status" value="1"/>
</dbReference>
<name>A0A1I8M1G6_MUSDO</name>
<dbReference type="GO" id="GO:0005524">
    <property type="term" value="F:ATP binding"/>
    <property type="evidence" value="ECO:0007669"/>
    <property type="project" value="UniProtKB-KW"/>
</dbReference>
<dbReference type="InterPro" id="IPR027417">
    <property type="entry name" value="P-loop_NTPase"/>
</dbReference>
<protein>
    <recommendedName>
        <fullName evidence="4">AAA+ ATPase domain-containing protein</fullName>
    </recommendedName>
</protein>
<dbReference type="Pfam" id="PF03266">
    <property type="entry name" value="NTPase_1"/>
    <property type="match status" value="1"/>
</dbReference>
<dbReference type="eggNOG" id="ENOG502QVJ8">
    <property type="taxonomic scope" value="Eukaryota"/>
</dbReference>
<evidence type="ECO:0000259" key="4">
    <source>
        <dbReference type="SMART" id="SM00382"/>
    </source>
</evidence>
<keyword evidence="2" id="KW-0378">Hydrolase</keyword>
<dbReference type="InterPro" id="IPR003593">
    <property type="entry name" value="AAA+_ATPase"/>
</dbReference>
<dbReference type="PANTHER" id="PTHR43146">
    <property type="entry name" value="CANCER-RELATED NUCLEOSIDE-TRIPHOSPHATASE"/>
    <property type="match status" value="1"/>
</dbReference>